<comment type="subcellular location">
    <subcellularLocation>
        <location evidence="1">Membrane</location>
    </subcellularLocation>
</comment>
<sequence length="244" mass="27382">MLSELMDFNISLSDQEVFAVAKITSVFFMATFIFGIFGNGMIILATFRSKQLHNPCNILIACQALSDLLLGVGHPPYAFFAFSETRISFSKCFFVQVLSFSAMNTSTILIFFVGVDRVLSVKFVTFYKRLNSWLYVSFVLIASMVYCNALNILAFFTRTEEMTVCLVPEAYTGLGKNVAFGSHLVINILVLVIYRYLGRITKRTQGSSAGEKMVKSLRTVVICTVFGWFITFLLCNTAMALTYK</sequence>
<feature type="domain" description="G-protein coupled receptors family 1 profile" evidence="6">
    <location>
        <begin position="38"/>
        <end position="244"/>
    </location>
</feature>
<protein>
    <recommendedName>
        <fullName evidence="6">G-protein coupled receptors family 1 profile domain-containing protein</fullName>
    </recommendedName>
</protein>
<evidence type="ECO:0000259" key="6">
    <source>
        <dbReference type="PROSITE" id="PS50262"/>
    </source>
</evidence>
<keyword evidence="3 5" id="KW-1133">Transmembrane helix</keyword>
<dbReference type="Gene3D" id="1.20.1070.10">
    <property type="entry name" value="Rhodopsin 7-helix transmembrane proteins"/>
    <property type="match status" value="1"/>
</dbReference>
<evidence type="ECO:0000256" key="1">
    <source>
        <dbReference type="ARBA" id="ARBA00004370"/>
    </source>
</evidence>
<evidence type="ECO:0000256" key="4">
    <source>
        <dbReference type="ARBA" id="ARBA00023136"/>
    </source>
</evidence>
<dbReference type="AlphaFoldDB" id="A0A4U5NI23"/>
<feature type="transmembrane region" description="Helical" evidence="5">
    <location>
        <begin position="93"/>
        <end position="113"/>
    </location>
</feature>
<name>A0A4U5NI23_STECR</name>
<keyword evidence="4 5" id="KW-0472">Membrane</keyword>
<reference evidence="7 8" key="2">
    <citation type="journal article" date="2019" name="G3 (Bethesda)">
        <title>Hybrid Assembly of the Genome of the Entomopathogenic Nematode Steinernema carpocapsae Identifies the X-Chromosome.</title>
        <authorList>
            <person name="Serra L."/>
            <person name="Macchietto M."/>
            <person name="Macias-Munoz A."/>
            <person name="McGill C.J."/>
            <person name="Rodriguez I.M."/>
            <person name="Rodriguez B."/>
            <person name="Murad R."/>
            <person name="Mortazavi A."/>
        </authorList>
    </citation>
    <scope>NUCLEOTIDE SEQUENCE [LARGE SCALE GENOMIC DNA]</scope>
    <source>
        <strain evidence="7 8">ALL</strain>
    </source>
</reference>
<evidence type="ECO:0000256" key="2">
    <source>
        <dbReference type="ARBA" id="ARBA00022692"/>
    </source>
</evidence>
<dbReference type="OrthoDB" id="5820127at2759"/>
<organism evidence="7 8">
    <name type="scientific">Steinernema carpocapsae</name>
    <name type="common">Entomopathogenic nematode</name>
    <dbReference type="NCBI Taxonomy" id="34508"/>
    <lineage>
        <taxon>Eukaryota</taxon>
        <taxon>Metazoa</taxon>
        <taxon>Ecdysozoa</taxon>
        <taxon>Nematoda</taxon>
        <taxon>Chromadorea</taxon>
        <taxon>Rhabditida</taxon>
        <taxon>Tylenchina</taxon>
        <taxon>Panagrolaimomorpha</taxon>
        <taxon>Strongyloidoidea</taxon>
        <taxon>Steinernematidae</taxon>
        <taxon>Steinernema</taxon>
    </lineage>
</organism>
<dbReference type="PRINTS" id="PR00237">
    <property type="entry name" value="GPCRRHODOPSN"/>
</dbReference>
<dbReference type="SMART" id="SM01381">
    <property type="entry name" value="7TM_GPCR_Srsx"/>
    <property type="match status" value="1"/>
</dbReference>
<feature type="transmembrane region" description="Helical" evidence="5">
    <location>
        <begin position="56"/>
        <end position="73"/>
    </location>
</feature>
<dbReference type="Pfam" id="PF10320">
    <property type="entry name" value="7TM_GPCR_Srsx"/>
    <property type="match status" value="1"/>
</dbReference>
<dbReference type="InterPro" id="IPR000276">
    <property type="entry name" value="GPCR_Rhodpsn"/>
</dbReference>
<dbReference type="PANTHER" id="PTHR23360">
    <property type="entry name" value="G-PROTEIN COUPLED RECEPTORS FAMILY 1 PROFILE DOMAIN-CONTAINING PROTEIN-RELATED"/>
    <property type="match status" value="1"/>
</dbReference>
<dbReference type="GO" id="GO:0004930">
    <property type="term" value="F:G protein-coupled receptor activity"/>
    <property type="evidence" value="ECO:0007669"/>
    <property type="project" value="InterPro"/>
</dbReference>
<keyword evidence="8" id="KW-1185">Reference proteome</keyword>
<dbReference type="PANTHER" id="PTHR23360:SF16">
    <property type="entry name" value="G-PROTEIN COUPLED RECEPTORS FAMILY 1 PROFILE DOMAIN-CONTAINING PROTEIN"/>
    <property type="match status" value="1"/>
</dbReference>
<dbReference type="InterPro" id="IPR019424">
    <property type="entry name" value="7TM_GPCR_Srsx"/>
</dbReference>
<proteinExistence type="predicted"/>
<accession>A0A4U5NI23</accession>
<dbReference type="CDD" id="cd00637">
    <property type="entry name" value="7tm_classA_rhodopsin-like"/>
    <property type="match status" value="1"/>
</dbReference>
<dbReference type="EMBL" id="AZBU02000004">
    <property type="protein sequence ID" value="TKR82311.1"/>
    <property type="molecule type" value="Genomic_DNA"/>
</dbReference>
<feature type="transmembrane region" description="Helical" evidence="5">
    <location>
        <begin position="20"/>
        <end position="44"/>
    </location>
</feature>
<evidence type="ECO:0000313" key="7">
    <source>
        <dbReference type="EMBL" id="TKR82311.1"/>
    </source>
</evidence>
<dbReference type="GO" id="GO:0016020">
    <property type="term" value="C:membrane"/>
    <property type="evidence" value="ECO:0007669"/>
    <property type="project" value="UniProtKB-SubCell"/>
</dbReference>
<keyword evidence="2 5" id="KW-0812">Transmembrane</keyword>
<feature type="transmembrane region" description="Helical" evidence="5">
    <location>
        <begin position="133"/>
        <end position="157"/>
    </location>
</feature>
<dbReference type="InterPro" id="IPR047130">
    <property type="entry name" value="7TM_GPCR_Srsx_nematod"/>
</dbReference>
<feature type="transmembrane region" description="Helical" evidence="5">
    <location>
        <begin position="177"/>
        <end position="197"/>
    </location>
</feature>
<evidence type="ECO:0000256" key="5">
    <source>
        <dbReference type="SAM" id="Phobius"/>
    </source>
</evidence>
<dbReference type="PROSITE" id="PS50262">
    <property type="entry name" value="G_PROTEIN_RECEP_F1_2"/>
    <property type="match status" value="1"/>
</dbReference>
<gene>
    <name evidence="7" type="ORF">L596_016053</name>
</gene>
<feature type="transmembrane region" description="Helical" evidence="5">
    <location>
        <begin position="217"/>
        <end position="241"/>
    </location>
</feature>
<evidence type="ECO:0000313" key="8">
    <source>
        <dbReference type="Proteomes" id="UP000298663"/>
    </source>
</evidence>
<evidence type="ECO:0000256" key="3">
    <source>
        <dbReference type="ARBA" id="ARBA00022989"/>
    </source>
</evidence>
<dbReference type="Proteomes" id="UP000298663">
    <property type="component" value="Unassembled WGS sequence"/>
</dbReference>
<dbReference type="SUPFAM" id="SSF81321">
    <property type="entry name" value="Family A G protein-coupled receptor-like"/>
    <property type="match status" value="1"/>
</dbReference>
<dbReference type="InterPro" id="IPR017452">
    <property type="entry name" value="GPCR_Rhodpsn_7TM"/>
</dbReference>
<comment type="caution">
    <text evidence="7">The sequence shown here is derived from an EMBL/GenBank/DDBJ whole genome shotgun (WGS) entry which is preliminary data.</text>
</comment>
<reference evidence="7 8" key="1">
    <citation type="journal article" date="2015" name="Genome Biol.">
        <title>Comparative genomics of Steinernema reveals deeply conserved gene regulatory networks.</title>
        <authorList>
            <person name="Dillman A.R."/>
            <person name="Macchietto M."/>
            <person name="Porter C.F."/>
            <person name="Rogers A."/>
            <person name="Williams B."/>
            <person name="Antoshechkin I."/>
            <person name="Lee M.M."/>
            <person name="Goodwin Z."/>
            <person name="Lu X."/>
            <person name="Lewis E.E."/>
            <person name="Goodrich-Blair H."/>
            <person name="Stock S.P."/>
            <person name="Adams B.J."/>
            <person name="Sternberg P.W."/>
            <person name="Mortazavi A."/>
        </authorList>
    </citation>
    <scope>NUCLEOTIDE SEQUENCE [LARGE SCALE GENOMIC DNA]</scope>
    <source>
        <strain evidence="7 8">ALL</strain>
    </source>
</reference>